<keyword evidence="1" id="KW-0472">Membrane</keyword>
<dbReference type="KEGG" id="amob:HG15A2_07240"/>
<evidence type="ECO:0000313" key="2">
    <source>
        <dbReference type="EMBL" id="QDS97463.1"/>
    </source>
</evidence>
<sequence>MLIVYPYRLWFWQSTIGVMSSASRPWYRLRIRTLLLLLVLVVVAWSVYTYWSDYTERHARVSRELMTPTSGTSCRVLFRGDAIGVENSGVRWGEVNGRANYVRGDFVKMNEQWLVIESEQSEKTVERWIPREQVLFIEIEK</sequence>
<organism evidence="2 3">
    <name type="scientific">Adhaeretor mobilis</name>
    <dbReference type="NCBI Taxonomy" id="1930276"/>
    <lineage>
        <taxon>Bacteria</taxon>
        <taxon>Pseudomonadati</taxon>
        <taxon>Planctomycetota</taxon>
        <taxon>Planctomycetia</taxon>
        <taxon>Pirellulales</taxon>
        <taxon>Lacipirellulaceae</taxon>
        <taxon>Adhaeretor</taxon>
    </lineage>
</organism>
<dbReference type="EMBL" id="CP036263">
    <property type="protein sequence ID" value="QDS97463.1"/>
    <property type="molecule type" value="Genomic_DNA"/>
</dbReference>
<reference evidence="2 3" key="1">
    <citation type="submission" date="2019-02" db="EMBL/GenBank/DDBJ databases">
        <title>Deep-cultivation of Planctomycetes and their phenomic and genomic characterization uncovers novel biology.</title>
        <authorList>
            <person name="Wiegand S."/>
            <person name="Jogler M."/>
            <person name="Boedeker C."/>
            <person name="Pinto D."/>
            <person name="Vollmers J."/>
            <person name="Rivas-Marin E."/>
            <person name="Kohn T."/>
            <person name="Peeters S.H."/>
            <person name="Heuer A."/>
            <person name="Rast P."/>
            <person name="Oberbeckmann S."/>
            <person name="Bunk B."/>
            <person name="Jeske O."/>
            <person name="Meyerdierks A."/>
            <person name="Storesund J.E."/>
            <person name="Kallscheuer N."/>
            <person name="Luecker S."/>
            <person name="Lage O.M."/>
            <person name="Pohl T."/>
            <person name="Merkel B.J."/>
            <person name="Hornburger P."/>
            <person name="Mueller R.-W."/>
            <person name="Bruemmer F."/>
            <person name="Labrenz M."/>
            <person name="Spormann A.M."/>
            <person name="Op den Camp H."/>
            <person name="Overmann J."/>
            <person name="Amann R."/>
            <person name="Jetten M.S.M."/>
            <person name="Mascher T."/>
            <person name="Medema M.H."/>
            <person name="Devos D.P."/>
            <person name="Kaster A.-K."/>
            <person name="Ovreas L."/>
            <person name="Rohde M."/>
            <person name="Galperin M.Y."/>
            <person name="Jogler C."/>
        </authorList>
    </citation>
    <scope>NUCLEOTIDE SEQUENCE [LARGE SCALE GENOMIC DNA]</scope>
    <source>
        <strain evidence="2 3">HG15A2</strain>
    </source>
</reference>
<keyword evidence="3" id="KW-1185">Reference proteome</keyword>
<evidence type="ECO:0000256" key="1">
    <source>
        <dbReference type="SAM" id="Phobius"/>
    </source>
</evidence>
<gene>
    <name evidence="2" type="ORF">HG15A2_07240</name>
</gene>
<name>A0A517MRE5_9BACT</name>
<feature type="transmembrane region" description="Helical" evidence="1">
    <location>
        <begin position="33"/>
        <end position="51"/>
    </location>
</feature>
<keyword evidence="1" id="KW-1133">Transmembrane helix</keyword>
<accession>A0A517MRE5</accession>
<proteinExistence type="predicted"/>
<dbReference type="AlphaFoldDB" id="A0A517MRE5"/>
<protein>
    <submittedName>
        <fullName evidence="2">Uncharacterized protein</fullName>
    </submittedName>
</protein>
<dbReference type="Proteomes" id="UP000319852">
    <property type="component" value="Chromosome"/>
</dbReference>
<keyword evidence="1" id="KW-0812">Transmembrane</keyword>
<evidence type="ECO:0000313" key="3">
    <source>
        <dbReference type="Proteomes" id="UP000319852"/>
    </source>
</evidence>